<comment type="caution">
    <text evidence="1">The sequence shown here is derived from an EMBL/GenBank/DDBJ whole genome shotgun (WGS) entry which is preliminary data.</text>
</comment>
<dbReference type="AlphaFoldDB" id="J9CLM9"/>
<reference evidence="1" key="1">
    <citation type="journal article" date="2012" name="PLoS ONE">
        <title>Gene sets for utilization of primary and secondary nutrition supplies in the distal gut of endangered iberian lynx.</title>
        <authorList>
            <person name="Alcaide M."/>
            <person name="Messina E."/>
            <person name="Richter M."/>
            <person name="Bargiela R."/>
            <person name="Peplies J."/>
            <person name="Huws S.A."/>
            <person name="Newbold C.J."/>
            <person name="Golyshin P.N."/>
            <person name="Simon M.A."/>
            <person name="Lopez G."/>
            <person name="Yakimov M.M."/>
            <person name="Ferrer M."/>
        </authorList>
    </citation>
    <scope>NUCLEOTIDE SEQUENCE</scope>
</reference>
<protein>
    <submittedName>
        <fullName evidence="1">Uncharacterized protein</fullName>
    </submittedName>
</protein>
<sequence length="42" mass="4756">MFKKLVAIEPVNLVPEAEKKLHQYAETVVQFSDVPADNTEII</sequence>
<name>J9CLM9_9ZZZZ</name>
<gene>
    <name evidence="1" type="ORF">EVA_10879</name>
</gene>
<feature type="non-terminal residue" evidence="1">
    <location>
        <position position="42"/>
    </location>
</feature>
<organism evidence="1">
    <name type="scientific">gut metagenome</name>
    <dbReference type="NCBI Taxonomy" id="749906"/>
    <lineage>
        <taxon>unclassified sequences</taxon>
        <taxon>metagenomes</taxon>
        <taxon>organismal metagenomes</taxon>
    </lineage>
</organism>
<accession>J9CLM9</accession>
<proteinExistence type="predicted"/>
<evidence type="ECO:0000313" key="1">
    <source>
        <dbReference type="EMBL" id="EJX01016.1"/>
    </source>
</evidence>
<dbReference type="EMBL" id="AMCI01003128">
    <property type="protein sequence ID" value="EJX01016.1"/>
    <property type="molecule type" value="Genomic_DNA"/>
</dbReference>